<evidence type="ECO:0000313" key="4">
    <source>
        <dbReference type="WBParaSite" id="TCONS_00000552.p1"/>
    </source>
</evidence>
<protein>
    <submittedName>
        <fullName evidence="4">ShKT domain-containing protein</fullName>
    </submittedName>
</protein>
<dbReference type="PANTHER" id="PTHR38612:SF2">
    <property type="entry name" value="PROTEIN DCT-5"/>
    <property type="match status" value="1"/>
</dbReference>
<reference evidence="3" key="1">
    <citation type="submission" date="2015-08" db="UniProtKB">
        <authorList>
            <consortium name="WormBaseParasite"/>
        </authorList>
    </citation>
    <scope>IDENTIFICATION</scope>
</reference>
<keyword evidence="1" id="KW-0732">Signal</keyword>
<evidence type="ECO:0000313" key="3">
    <source>
        <dbReference type="WBParaSite" id="SSTP_0001167700.1"/>
    </source>
</evidence>
<dbReference type="PANTHER" id="PTHR38612">
    <property type="entry name" value="PROTEIN DCT-5-RELATED"/>
    <property type="match status" value="1"/>
</dbReference>
<keyword evidence="2" id="KW-1185">Reference proteome</keyword>
<dbReference type="InterPro" id="IPR035161">
    <property type="entry name" value="DUF5332"/>
</dbReference>
<organism evidence="3">
    <name type="scientific">Strongyloides stercoralis</name>
    <name type="common">Threadworm</name>
    <dbReference type="NCBI Taxonomy" id="6248"/>
    <lineage>
        <taxon>Eukaryota</taxon>
        <taxon>Metazoa</taxon>
        <taxon>Ecdysozoa</taxon>
        <taxon>Nematoda</taxon>
        <taxon>Chromadorea</taxon>
        <taxon>Rhabditida</taxon>
        <taxon>Tylenchina</taxon>
        <taxon>Panagrolaimomorpha</taxon>
        <taxon>Strongyloidoidea</taxon>
        <taxon>Strongyloididae</taxon>
        <taxon>Strongyloides</taxon>
    </lineage>
</organism>
<feature type="chain" id="PRO_5005328437" evidence="1">
    <location>
        <begin position="20"/>
        <end position="183"/>
    </location>
</feature>
<dbReference type="WBParaSite" id="SSTP_0001167700.1">
    <property type="protein sequence ID" value="SSTP_0001167700.1"/>
    <property type="gene ID" value="SSTP_0001167700"/>
</dbReference>
<sequence length="183" mass="20916">MKFFICFFFLITFFNYIIGSGISHGGCHKLAVCALDKCIPTIPTLPTEDKLISLLLDKTNFACILGPTCYGHCHTCDSCKYAQEQMKRIILGMELEGQCKKLESCAETCIQDGLKDPFKCVFHGRCANYCLDNVDCPKCYDMVKRVFTGYCVRSNFMGHYKKKCRELFNELSVNFVKHYNITI</sequence>
<dbReference type="WBParaSite" id="TCONS_00000552.p1">
    <property type="protein sequence ID" value="TCONS_00000552.p1"/>
    <property type="gene ID" value="XLOC_000554"/>
</dbReference>
<accession>A0A0K0EQE8</accession>
<dbReference type="Proteomes" id="UP000035681">
    <property type="component" value="Unplaced"/>
</dbReference>
<feature type="signal peptide" evidence="1">
    <location>
        <begin position="1"/>
        <end position="19"/>
    </location>
</feature>
<name>A0A0K0EQE8_STRER</name>
<proteinExistence type="predicted"/>
<evidence type="ECO:0000256" key="1">
    <source>
        <dbReference type="SAM" id="SignalP"/>
    </source>
</evidence>
<dbReference type="AlphaFoldDB" id="A0A0K0EQE8"/>
<dbReference type="Pfam" id="PF17266">
    <property type="entry name" value="DUF5332"/>
    <property type="match status" value="1"/>
</dbReference>
<evidence type="ECO:0000313" key="2">
    <source>
        <dbReference type="Proteomes" id="UP000035681"/>
    </source>
</evidence>